<reference evidence="2" key="1">
    <citation type="journal article" date="2019" name="PLoS Negl. Trop. Dis.">
        <title>Revisiting the worldwide diversity of Leptospira species in the environment.</title>
        <authorList>
            <person name="Vincent A.T."/>
            <person name="Schiettekatte O."/>
            <person name="Bourhy P."/>
            <person name="Veyrier F.J."/>
            <person name="Picardeau M."/>
        </authorList>
    </citation>
    <scope>NUCLEOTIDE SEQUENCE [LARGE SCALE GENOMIC DNA]</scope>
    <source>
        <strain evidence="2">201702407</strain>
    </source>
</reference>
<organism evidence="1 2">
    <name type="scientific">Leptospira stimsonii</name>
    <dbReference type="NCBI Taxonomy" id="2202203"/>
    <lineage>
        <taxon>Bacteria</taxon>
        <taxon>Pseudomonadati</taxon>
        <taxon>Spirochaetota</taxon>
        <taxon>Spirochaetia</taxon>
        <taxon>Leptospirales</taxon>
        <taxon>Leptospiraceae</taxon>
        <taxon>Leptospira</taxon>
    </lineage>
</organism>
<name>A0ABY2N3Y0_9LEPT</name>
<comment type="caution">
    <text evidence="1">The sequence shown here is derived from an EMBL/GenBank/DDBJ whole genome shotgun (WGS) entry which is preliminary data.</text>
</comment>
<sequence length="162" mass="18439">MTNDRGENESILRYAHFILEDFQINGSLKPEKRYGGIYAVALYQSDLEIRGSFSPLDQHSLPISNKDLIWSEAFLSLGDQRRKRNTRANYNSDPGYKKGDGIGNVNSRCFHFGSQRQIPLGSRVEGKIFSLNLCLTGVRSYIFYLCKGDEGEFELPLENSFL</sequence>
<dbReference type="RefSeq" id="WP_135685002.1">
    <property type="nucleotide sequence ID" value="NZ_RQEQ01000055.1"/>
</dbReference>
<evidence type="ECO:0000313" key="2">
    <source>
        <dbReference type="Proteomes" id="UP000297422"/>
    </source>
</evidence>
<accession>A0ABY2N3Y0</accession>
<dbReference type="EMBL" id="RQGT01000070">
    <property type="protein sequence ID" value="TGM16460.1"/>
    <property type="molecule type" value="Genomic_DNA"/>
</dbReference>
<gene>
    <name evidence="1" type="ORF">EHQ90_10020</name>
</gene>
<evidence type="ECO:0000313" key="1">
    <source>
        <dbReference type="EMBL" id="TGM16460.1"/>
    </source>
</evidence>
<dbReference type="Pfam" id="PF06123">
    <property type="entry name" value="CreD"/>
    <property type="match status" value="1"/>
</dbReference>
<dbReference type="InterPro" id="IPR010364">
    <property type="entry name" value="Uncharacterised_IM_CreD"/>
</dbReference>
<protein>
    <submittedName>
        <fullName evidence="1">Uncharacterized protein</fullName>
    </submittedName>
</protein>
<proteinExistence type="predicted"/>
<keyword evidence="2" id="KW-1185">Reference proteome</keyword>
<dbReference type="Proteomes" id="UP000297422">
    <property type="component" value="Unassembled WGS sequence"/>
</dbReference>